<feature type="compositionally biased region" description="Basic and acidic residues" evidence="1">
    <location>
        <begin position="145"/>
        <end position="165"/>
    </location>
</feature>
<organism evidence="2 3">
    <name type="scientific">Marchantia polymorpha</name>
    <name type="common">Common liverwort</name>
    <name type="synonym">Marchantia aquatica</name>
    <dbReference type="NCBI Taxonomy" id="3197"/>
    <lineage>
        <taxon>Eukaryota</taxon>
        <taxon>Viridiplantae</taxon>
        <taxon>Streptophyta</taxon>
        <taxon>Embryophyta</taxon>
        <taxon>Marchantiophyta</taxon>
        <taxon>Marchantiopsida</taxon>
        <taxon>Marchantiidae</taxon>
        <taxon>Marchantiales</taxon>
        <taxon>Marchantiaceae</taxon>
        <taxon>Marchantia</taxon>
    </lineage>
</organism>
<proteinExistence type="predicted"/>
<feature type="region of interest" description="Disordered" evidence="1">
    <location>
        <begin position="92"/>
        <end position="127"/>
    </location>
</feature>
<reference evidence="3" key="1">
    <citation type="journal article" date="2017" name="Cell">
        <title>Insights into land plant evolution garnered from the Marchantia polymorpha genome.</title>
        <authorList>
            <person name="Bowman J.L."/>
            <person name="Kohchi T."/>
            <person name="Yamato K.T."/>
            <person name="Jenkins J."/>
            <person name="Shu S."/>
            <person name="Ishizaki K."/>
            <person name="Yamaoka S."/>
            <person name="Nishihama R."/>
            <person name="Nakamura Y."/>
            <person name="Berger F."/>
            <person name="Adam C."/>
            <person name="Aki S.S."/>
            <person name="Althoff F."/>
            <person name="Araki T."/>
            <person name="Arteaga-Vazquez M.A."/>
            <person name="Balasubrmanian S."/>
            <person name="Barry K."/>
            <person name="Bauer D."/>
            <person name="Boehm C.R."/>
            <person name="Briginshaw L."/>
            <person name="Caballero-Perez J."/>
            <person name="Catarino B."/>
            <person name="Chen F."/>
            <person name="Chiyoda S."/>
            <person name="Chovatia M."/>
            <person name="Davies K.M."/>
            <person name="Delmans M."/>
            <person name="Demura T."/>
            <person name="Dierschke T."/>
            <person name="Dolan L."/>
            <person name="Dorantes-Acosta A.E."/>
            <person name="Eklund D.M."/>
            <person name="Florent S.N."/>
            <person name="Flores-Sandoval E."/>
            <person name="Fujiyama A."/>
            <person name="Fukuzawa H."/>
            <person name="Galik B."/>
            <person name="Grimanelli D."/>
            <person name="Grimwood J."/>
            <person name="Grossniklaus U."/>
            <person name="Hamada T."/>
            <person name="Haseloff J."/>
            <person name="Hetherington A.J."/>
            <person name="Higo A."/>
            <person name="Hirakawa Y."/>
            <person name="Hundley H.N."/>
            <person name="Ikeda Y."/>
            <person name="Inoue K."/>
            <person name="Inoue S.I."/>
            <person name="Ishida S."/>
            <person name="Jia Q."/>
            <person name="Kakita M."/>
            <person name="Kanazawa T."/>
            <person name="Kawai Y."/>
            <person name="Kawashima T."/>
            <person name="Kennedy M."/>
            <person name="Kinose K."/>
            <person name="Kinoshita T."/>
            <person name="Kohara Y."/>
            <person name="Koide E."/>
            <person name="Komatsu K."/>
            <person name="Kopischke S."/>
            <person name="Kubo M."/>
            <person name="Kyozuka J."/>
            <person name="Lagercrantz U."/>
            <person name="Lin S.S."/>
            <person name="Lindquist E."/>
            <person name="Lipzen A.M."/>
            <person name="Lu C.W."/>
            <person name="De Luna E."/>
            <person name="Martienssen R.A."/>
            <person name="Minamino N."/>
            <person name="Mizutani M."/>
            <person name="Mizutani M."/>
            <person name="Mochizuki N."/>
            <person name="Monte I."/>
            <person name="Mosher R."/>
            <person name="Nagasaki H."/>
            <person name="Nakagami H."/>
            <person name="Naramoto S."/>
            <person name="Nishitani K."/>
            <person name="Ohtani M."/>
            <person name="Okamoto T."/>
            <person name="Okumura M."/>
            <person name="Phillips J."/>
            <person name="Pollak B."/>
            <person name="Reinders A."/>
            <person name="Rovekamp M."/>
            <person name="Sano R."/>
            <person name="Sawa S."/>
            <person name="Schmid M.W."/>
            <person name="Shirakawa M."/>
            <person name="Solano R."/>
            <person name="Spunde A."/>
            <person name="Suetsugu N."/>
            <person name="Sugano S."/>
            <person name="Sugiyama A."/>
            <person name="Sun R."/>
            <person name="Suzuki Y."/>
            <person name="Takenaka M."/>
            <person name="Takezawa D."/>
            <person name="Tomogane H."/>
            <person name="Tsuzuki M."/>
            <person name="Ueda T."/>
            <person name="Umeda M."/>
            <person name="Ward J.M."/>
            <person name="Watanabe Y."/>
            <person name="Yazaki K."/>
            <person name="Yokoyama R."/>
            <person name="Yoshitake Y."/>
            <person name="Yotsui I."/>
            <person name="Zachgo S."/>
            <person name="Schmutz J."/>
        </authorList>
    </citation>
    <scope>NUCLEOTIDE SEQUENCE [LARGE SCALE GENOMIC DNA]</scope>
    <source>
        <strain evidence="3">Tak-1</strain>
    </source>
</reference>
<dbReference type="OrthoDB" id="10503760at2759"/>
<feature type="compositionally biased region" description="Polar residues" evidence="1">
    <location>
        <begin position="118"/>
        <end position="127"/>
    </location>
</feature>
<protein>
    <submittedName>
        <fullName evidence="2">Uncharacterized protein</fullName>
    </submittedName>
</protein>
<dbReference type="AlphaFoldDB" id="A0A2R6VZG2"/>
<dbReference type="EMBL" id="KZ772906">
    <property type="protein sequence ID" value="PTQ26984.1"/>
    <property type="molecule type" value="Genomic_DNA"/>
</dbReference>
<evidence type="ECO:0000256" key="1">
    <source>
        <dbReference type="SAM" id="MobiDB-lite"/>
    </source>
</evidence>
<sequence length="165" mass="17762">MGPNPDRLPRFRLTGVDRKIASCTGPSLAAEGAMESKGLPLVGTSKTAPVPAVPGRFIPENAPGLAAANDHGRAATGERAAIANRYRYSEVSGTISTVSSDGRDDASRRRTEVKKTSHSGGETVQETVYQMSGLSWQVRSITTIEKNRNKEITHRETKDSRGNLR</sequence>
<evidence type="ECO:0000313" key="2">
    <source>
        <dbReference type="EMBL" id="PTQ26984.1"/>
    </source>
</evidence>
<keyword evidence="3" id="KW-1185">Reference proteome</keyword>
<accession>A0A2R6VZG2</accession>
<evidence type="ECO:0000313" key="3">
    <source>
        <dbReference type="Proteomes" id="UP000244005"/>
    </source>
</evidence>
<gene>
    <name evidence="2" type="ORF">MARPO_0248s0001</name>
</gene>
<dbReference type="Proteomes" id="UP000244005">
    <property type="component" value="Unassembled WGS sequence"/>
</dbReference>
<feature type="region of interest" description="Disordered" evidence="1">
    <location>
        <begin position="143"/>
        <end position="165"/>
    </location>
</feature>
<name>A0A2R6VZG2_MARPO</name>
<dbReference type="Gramene" id="Mp6g02150.1">
    <property type="protein sequence ID" value="Mp6g02150.1.cds"/>
    <property type="gene ID" value="Mp6g02150"/>
</dbReference>
<feature type="compositionally biased region" description="Basic and acidic residues" evidence="1">
    <location>
        <begin position="101"/>
        <end position="115"/>
    </location>
</feature>